<dbReference type="Gene3D" id="1.10.340.70">
    <property type="match status" value="1"/>
</dbReference>
<dbReference type="FunFam" id="3.10.10.10:FF:000007">
    <property type="entry name" value="Retrovirus-related Pol polyprotein from transposon 17.6-like Protein"/>
    <property type="match status" value="1"/>
</dbReference>
<evidence type="ECO:0000256" key="5">
    <source>
        <dbReference type="ARBA" id="ARBA00022759"/>
    </source>
</evidence>
<keyword evidence="6" id="KW-0378">Hydrolase</keyword>
<evidence type="ECO:0000256" key="7">
    <source>
        <dbReference type="ARBA" id="ARBA00022918"/>
    </source>
</evidence>
<dbReference type="Pfam" id="PF08284">
    <property type="entry name" value="RVP_2"/>
    <property type="match status" value="1"/>
</dbReference>
<evidence type="ECO:0000256" key="3">
    <source>
        <dbReference type="ARBA" id="ARBA00022695"/>
    </source>
</evidence>
<evidence type="ECO:0000256" key="4">
    <source>
        <dbReference type="ARBA" id="ARBA00022722"/>
    </source>
</evidence>
<evidence type="ECO:0000256" key="6">
    <source>
        <dbReference type="ARBA" id="ARBA00022801"/>
    </source>
</evidence>
<dbReference type="InterPro" id="IPR043128">
    <property type="entry name" value="Rev_trsase/Diguanyl_cyclase"/>
</dbReference>
<keyword evidence="2" id="KW-0808">Transferase</keyword>
<accession>A0AB40ALK1</accession>
<keyword evidence="3" id="KW-0548">Nucleotidyltransferase</keyword>
<evidence type="ECO:0000256" key="8">
    <source>
        <dbReference type="ARBA" id="ARBA00023268"/>
    </source>
</evidence>
<dbReference type="GeneID" id="120251422"/>
<evidence type="ECO:0000256" key="9">
    <source>
        <dbReference type="SAM" id="MobiDB-lite"/>
    </source>
</evidence>
<evidence type="ECO:0000256" key="1">
    <source>
        <dbReference type="ARBA" id="ARBA00022670"/>
    </source>
</evidence>
<dbReference type="Pfam" id="PF17919">
    <property type="entry name" value="RT_RNaseH_2"/>
    <property type="match status" value="1"/>
</dbReference>
<dbReference type="Pfam" id="PF00078">
    <property type="entry name" value="RVT_1"/>
    <property type="match status" value="1"/>
</dbReference>
<dbReference type="FunFam" id="3.30.70.270:FF:000020">
    <property type="entry name" value="Transposon Tf2-6 polyprotein-like Protein"/>
    <property type="match status" value="1"/>
</dbReference>
<keyword evidence="4" id="KW-0540">Nuclease</keyword>
<dbReference type="InterPro" id="IPR041588">
    <property type="entry name" value="Integrase_H2C2"/>
</dbReference>
<dbReference type="SUPFAM" id="SSF50630">
    <property type="entry name" value="Acid proteases"/>
    <property type="match status" value="1"/>
</dbReference>
<dbReference type="Gene3D" id="3.30.70.270">
    <property type="match status" value="2"/>
</dbReference>
<sequence>MTEGMMTRTRAIEETISQLIERHDALLAKMENLCGSGQQHADLFDTIQKSLATQQTVMTDMMFKLSKIERGASPPLLPSPPASPGSGFHHHLQAATQSSHSAQAGLRLPKLEIPLFSGEDVLSWIFQIEHFFSHHTTPEDQKILIAAFYMTGEALQWYHWLFATEQLTTWEAFVRLAEIRFGPSKFINREARLYKLKQQSSVTAYMSDFECLSTRIIGLRPSSLLNCFLSGLRDDIQRELYILRPETLEDAMGLAKIVEDKCNAVRAASGPQRLPFRPLNVAHVANTPTGSPRIPATSHPIPIKRLTPAEMASRRERGLCFNFLEPDSPTLAIEAALPPDEAAAGEVPCISFHPLVGALVPSTLKLAGKINGKVVTVLIDGGSTNNFLQSRLASHLGLTVQAAPHLNVTVGNGAQLQCGGECLQVPLQLGEAIFPVDLLLLPVFGADIGLGVHWLARQGPTLFDYKELWMEFVHNGERVRLHGMPNIRADITSPVSLRRDARGQQGSQYFHLSVTLTADSDTTPASLASVDNTAPRAFTDNLHTLLMSYSDIFAAPTGLPPEREFDHRIPLLANTSPVNVRPYHYPHYQKTEIEQLDGTWRFCVDYRALNAVTVRDRFPIPTVEELLDELAGARVFSKMDLRSGYHQVRIHPADIEKTAFRTHEEHYEFLVMPFGLSNAPSSFQALMNSVFRSMLRRFMLVFFDDVLIYSPSWMEHLQHLQQVFDMFRHHKLSAKLSKCEFGCTSLGYLGHRISAEGVIVESEKIQAVQDWPLPSNVRQLRGLLGLTGYYRRFVPQYARIAAPLTDLLRKQAFIWTLAATAAFEALKQALISTPVLHLPRFDKPFEVQTDASAKGIGAVLLQDQHPIAYFSKALTSLRSLVHQTIQTPEQHKWLTKLLGFEFDIVYKPASSNRHADALSRLPGDEKPQLAVTAVTRPLPALWQALQHAYKEDPALNSLLESIQQHSAEYPDHSIRDQVALFKGRIMVPSNGPLQQLLISEYHNTPVGGHAGIRRTYHRLAGTFFWPTLKQDVRDYVIACENLSKR</sequence>
<protein>
    <submittedName>
        <fullName evidence="12">Uncharacterized protein LOC120251422</fullName>
    </submittedName>
</protein>
<dbReference type="Gene3D" id="2.40.70.10">
    <property type="entry name" value="Acid Proteases"/>
    <property type="match status" value="1"/>
</dbReference>
<keyword evidence="5" id="KW-0255">Endonuclease</keyword>
<evidence type="ECO:0000259" key="10">
    <source>
        <dbReference type="PROSITE" id="PS50878"/>
    </source>
</evidence>
<organism evidence="11 12">
    <name type="scientific">Dioscorea cayennensis subsp. rotundata</name>
    <name type="common">White Guinea yam</name>
    <name type="synonym">Dioscorea rotundata</name>
    <dbReference type="NCBI Taxonomy" id="55577"/>
    <lineage>
        <taxon>Eukaryota</taxon>
        <taxon>Viridiplantae</taxon>
        <taxon>Streptophyta</taxon>
        <taxon>Embryophyta</taxon>
        <taxon>Tracheophyta</taxon>
        <taxon>Spermatophyta</taxon>
        <taxon>Magnoliopsida</taxon>
        <taxon>Liliopsida</taxon>
        <taxon>Dioscoreales</taxon>
        <taxon>Dioscoreaceae</taxon>
        <taxon>Dioscorea</taxon>
    </lineage>
</organism>
<dbReference type="Proteomes" id="UP001515500">
    <property type="component" value="Chromosome 20"/>
</dbReference>
<name>A0AB40ALK1_DIOCR</name>
<proteinExistence type="predicted"/>
<dbReference type="Pfam" id="PF17921">
    <property type="entry name" value="Integrase_H2C2"/>
    <property type="match status" value="1"/>
</dbReference>
<dbReference type="Pfam" id="PF03732">
    <property type="entry name" value="Retrotrans_gag"/>
    <property type="match status" value="1"/>
</dbReference>
<dbReference type="InterPro" id="IPR050951">
    <property type="entry name" value="Retrovirus_Pol_polyprotein"/>
</dbReference>
<gene>
    <name evidence="12" type="primary">LOC120251422</name>
</gene>
<keyword evidence="8" id="KW-0511">Multifunctional enzyme</keyword>
<dbReference type="GO" id="GO:0003964">
    <property type="term" value="F:RNA-directed DNA polymerase activity"/>
    <property type="evidence" value="ECO:0007669"/>
    <property type="project" value="UniProtKB-KW"/>
</dbReference>
<reference evidence="12" key="1">
    <citation type="submission" date="2025-08" db="UniProtKB">
        <authorList>
            <consortium name="RefSeq"/>
        </authorList>
    </citation>
    <scope>IDENTIFICATION</scope>
</reference>
<dbReference type="CDD" id="cd01647">
    <property type="entry name" value="RT_LTR"/>
    <property type="match status" value="1"/>
</dbReference>
<dbReference type="CDD" id="cd00303">
    <property type="entry name" value="retropepsin_like"/>
    <property type="match status" value="1"/>
</dbReference>
<dbReference type="GO" id="GO:0004519">
    <property type="term" value="F:endonuclease activity"/>
    <property type="evidence" value="ECO:0007669"/>
    <property type="project" value="UniProtKB-KW"/>
</dbReference>
<dbReference type="InterPro" id="IPR041577">
    <property type="entry name" value="RT_RNaseH_2"/>
</dbReference>
<evidence type="ECO:0000313" key="11">
    <source>
        <dbReference type="Proteomes" id="UP001515500"/>
    </source>
</evidence>
<dbReference type="InterPro" id="IPR021109">
    <property type="entry name" value="Peptidase_aspartic_dom_sf"/>
</dbReference>
<dbReference type="PANTHER" id="PTHR37984:SF5">
    <property type="entry name" value="PROTEIN NYNRIN-LIKE"/>
    <property type="match status" value="1"/>
</dbReference>
<dbReference type="InterPro" id="IPR000477">
    <property type="entry name" value="RT_dom"/>
</dbReference>
<keyword evidence="11" id="KW-1185">Reference proteome</keyword>
<keyword evidence="1" id="KW-0645">Protease</keyword>
<feature type="domain" description="Reverse transcriptase" evidence="10">
    <location>
        <begin position="574"/>
        <end position="753"/>
    </location>
</feature>
<dbReference type="AlphaFoldDB" id="A0AB40ALK1"/>
<evidence type="ECO:0000313" key="12">
    <source>
        <dbReference type="RefSeq" id="XP_039115877.1"/>
    </source>
</evidence>
<feature type="region of interest" description="Disordered" evidence="9">
    <location>
        <begin position="73"/>
        <end position="94"/>
    </location>
</feature>
<keyword evidence="7" id="KW-0695">RNA-directed DNA polymerase</keyword>
<dbReference type="GO" id="GO:0008233">
    <property type="term" value="F:peptidase activity"/>
    <property type="evidence" value="ECO:0007669"/>
    <property type="project" value="UniProtKB-KW"/>
</dbReference>
<dbReference type="PANTHER" id="PTHR37984">
    <property type="entry name" value="PROTEIN CBG26694"/>
    <property type="match status" value="1"/>
</dbReference>
<dbReference type="RefSeq" id="XP_039115877.1">
    <property type="nucleotide sequence ID" value="XM_039259943.1"/>
</dbReference>
<evidence type="ECO:0000256" key="2">
    <source>
        <dbReference type="ARBA" id="ARBA00022679"/>
    </source>
</evidence>
<dbReference type="InterPro" id="IPR043502">
    <property type="entry name" value="DNA/RNA_pol_sf"/>
</dbReference>
<dbReference type="SUPFAM" id="SSF56672">
    <property type="entry name" value="DNA/RNA polymerases"/>
    <property type="match status" value="1"/>
</dbReference>
<dbReference type="GO" id="GO:0006508">
    <property type="term" value="P:proteolysis"/>
    <property type="evidence" value="ECO:0007669"/>
    <property type="project" value="UniProtKB-KW"/>
</dbReference>
<dbReference type="InterPro" id="IPR005162">
    <property type="entry name" value="Retrotrans_gag_dom"/>
</dbReference>
<dbReference type="PROSITE" id="PS50878">
    <property type="entry name" value="RT_POL"/>
    <property type="match status" value="1"/>
</dbReference>